<dbReference type="InterPro" id="IPR023210">
    <property type="entry name" value="NADP_OxRdtase_dom"/>
</dbReference>
<reference evidence="2" key="1">
    <citation type="submission" date="2021-02" db="EMBL/GenBank/DDBJ databases">
        <title>Psilocybe cubensis genome.</title>
        <authorList>
            <person name="Mckernan K.J."/>
            <person name="Crawford S."/>
            <person name="Trippe A."/>
            <person name="Kane L.T."/>
            <person name="Mclaughlin S."/>
        </authorList>
    </citation>
    <scope>NUCLEOTIDE SEQUENCE [LARGE SCALE GENOMIC DNA]</scope>
    <source>
        <strain evidence="2">MGC-MH-2018</strain>
    </source>
</reference>
<dbReference type="InterPro" id="IPR020471">
    <property type="entry name" value="AKR"/>
</dbReference>
<dbReference type="EMBL" id="JAFIQS010000002">
    <property type="protein sequence ID" value="KAG5172285.1"/>
    <property type="molecule type" value="Genomic_DNA"/>
</dbReference>
<dbReference type="PANTHER" id="PTHR43827">
    <property type="entry name" value="2,5-DIKETO-D-GLUCONIC ACID REDUCTASE"/>
    <property type="match status" value="1"/>
</dbReference>
<dbReference type="GO" id="GO:0016491">
    <property type="term" value="F:oxidoreductase activity"/>
    <property type="evidence" value="ECO:0007669"/>
    <property type="project" value="InterPro"/>
</dbReference>
<proteinExistence type="predicted"/>
<gene>
    <name evidence="2" type="ORF">JR316_001782</name>
</gene>
<dbReference type="Gene3D" id="3.20.20.100">
    <property type="entry name" value="NADP-dependent oxidoreductase domain"/>
    <property type="match status" value="1"/>
</dbReference>
<sequence length="850" mass="96596">MPKTLEAWRTLTQLQDEGKVRLIGVSNTYDVRILAALQRVRPVQVVQNRWYEGNDWDPKVLNYCKESGIMYQSFWTLSGSPSLLAHPSLLQIAKASKMTAPQTVYKIAQLEGIIPLSGTTDENHMRQDVSVEELSFFEGSSQFLEDSLVLWPKSLLIDQNVRSEAGQRTRQVEKRDRKRNLVRATARRVNAATTRAKASAKTAITASLPVTVGLVLPKSPCPRLLLCNKPPTDSEAALILEAIQAAQAEAKRWSEILKTGKDSGVTSRAWERAIIHKINKATQFVHQHQAVISIVRRLPVEILQEVFLWVAAIPYPRDPSLPLTLVYWDSEYIWYLGQICQPWRTIALNLPGLWGIPPIFISRRPEKTRLQVKYISELLRRSKGGMLHFMIKAFTIDSDGLKTHPVIDLLCEHAEKWEAVSMTLSPEMFANLSCIRGRLPVLKTLQLLTYKGEGDAQLPMQLNNCFEAAPLLTSAFVDDHIQRMFALPFKQLLHYHEHVYVGLSISSTIDRCALVTFSCASRDLDFVFPKITLPRLTSFHVHLHGSLNSQHCFDNLTLPAVQDMKIIAKAENTLPSVRRMLTKSSPHCLQELTIRFPQSVPANELSELLLLTPDLDVLDTTMPSNDDIVNLSIGYEGRVLVPLLHLCELRLHAEDKVSDTMITSLKALAYCRGEDSKYITRHNLTTKCEVVDAPEMCVVGIHFSFGEVDDLVQIHSRLEDWSPESTPSKQLASLKDRLYKLVPSLHPRTIFRYNITRDGSTVLMDRILKEIHYVQVKDVREIVFSGILYPLKKMAKDYDILEHRNDARAILARWQPLLNNDQDSIRHRSWIVYGSRNLVYIPKDHGELDS</sequence>
<dbReference type="Pfam" id="PF00248">
    <property type="entry name" value="Aldo_ket_red"/>
    <property type="match status" value="1"/>
</dbReference>
<name>A0A8H7Y230_PSICU</name>
<evidence type="ECO:0000313" key="2">
    <source>
        <dbReference type="EMBL" id="KAG5172285.1"/>
    </source>
</evidence>
<evidence type="ECO:0000259" key="1">
    <source>
        <dbReference type="Pfam" id="PF00248"/>
    </source>
</evidence>
<accession>A0A8H7Y230</accession>
<organism evidence="2">
    <name type="scientific">Psilocybe cubensis</name>
    <name type="common">Psychedelic mushroom</name>
    <name type="synonym">Stropharia cubensis</name>
    <dbReference type="NCBI Taxonomy" id="181762"/>
    <lineage>
        <taxon>Eukaryota</taxon>
        <taxon>Fungi</taxon>
        <taxon>Dikarya</taxon>
        <taxon>Basidiomycota</taxon>
        <taxon>Agaricomycotina</taxon>
        <taxon>Agaricomycetes</taxon>
        <taxon>Agaricomycetidae</taxon>
        <taxon>Agaricales</taxon>
        <taxon>Agaricineae</taxon>
        <taxon>Strophariaceae</taxon>
        <taxon>Psilocybe</taxon>
    </lineage>
</organism>
<protein>
    <recommendedName>
        <fullName evidence="1">NADP-dependent oxidoreductase domain-containing protein</fullName>
    </recommendedName>
</protein>
<dbReference type="AlphaFoldDB" id="A0A8H7Y230"/>
<feature type="domain" description="NADP-dependent oxidoreductase" evidence="1">
    <location>
        <begin position="5"/>
        <end position="74"/>
    </location>
</feature>
<comment type="caution">
    <text evidence="2">The sequence shown here is derived from an EMBL/GenBank/DDBJ whole genome shotgun (WGS) entry which is preliminary data.</text>
</comment>
<dbReference type="SUPFAM" id="SSF51430">
    <property type="entry name" value="NAD(P)-linked oxidoreductase"/>
    <property type="match status" value="1"/>
</dbReference>
<dbReference type="PANTHER" id="PTHR43827:SF8">
    <property type="entry name" value="ALDO_KETO REDUCTASE FAMILY PROTEIN"/>
    <property type="match status" value="1"/>
</dbReference>
<dbReference type="InterPro" id="IPR036812">
    <property type="entry name" value="NAD(P)_OxRdtase_dom_sf"/>
</dbReference>